<keyword evidence="2" id="KW-1185">Reference proteome</keyword>
<gene>
    <name evidence="1" type="ORF">FXV77_17780</name>
</gene>
<evidence type="ECO:0000313" key="2">
    <source>
        <dbReference type="Proteomes" id="UP000322362"/>
    </source>
</evidence>
<dbReference type="RefSeq" id="WP_148920586.1">
    <property type="nucleotide sequence ID" value="NZ_VTAV01000016.1"/>
</dbReference>
<name>A0A5D4GY29_9SPHI</name>
<comment type="caution">
    <text evidence="1">The sequence shown here is derived from an EMBL/GenBank/DDBJ whole genome shotgun (WGS) entry which is preliminary data.</text>
</comment>
<dbReference type="AlphaFoldDB" id="A0A5D4GY29"/>
<organism evidence="1 2">
    <name type="scientific">Sphingobacterium phlebotomi</name>
    <dbReference type="NCBI Taxonomy" id="2605433"/>
    <lineage>
        <taxon>Bacteria</taxon>
        <taxon>Pseudomonadati</taxon>
        <taxon>Bacteroidota</taxon>
        <taxon>Sphingobacteriia</taxon>
        <taxon>Sphingobacteriales</taxon>
        <taxon>Sphingobacteriaceae</taxon>
        <taxon>Sphingobacterium</taxon>
    </lineage>
</organism>
<sequence>MPTQPTITIEISVPLSLFDKCRERPIILLDILTEQQIGHIKAFVFDNLEDKDGAPEVDSLDISFFKYSEEERRGSFRLHFYINRRFCCSDVESSRQDYIDFQFNYTHEILHASAIYFNWNLM</sequence>
<accession>A0A5D4GY29</accession>
<dbReference type="EMBL" id="VTAV01000016">
    <property type="protein sequence ID" value="TYR33308.1"/>
    <property type="molecule type" value="Genomic_DNA"/>
</dbReference>
<reference evidence="1 2" key="1">
    <citation type="submission" date="2019-08" db="EMBL/GenBank/DDBJ databases">
        <title>Phlebobacter frassis gen. nov. sp. nov., a new member of family Sphingobacteriaceae isolated from sand fly rearing media.</title>
        <authorList>
            <person name="Kakumanu M.L."/>
            <person name="Marayati B.F."/>
            <person name="Wada-Katsumata A."/>
            <person name="Wasserberg G."/>
            <person name="Schal C."/>
            <person name="Apperson C.S."/>
            <person name="Ponnusamy L."/>
        </authorList>
    </citation>
    <scope>NUCLEOTIDE SEQUENCE [LARGE SCALE GENOMIC DNA]</scope>
    <source>
        <strain evidence="1 2">SSI9</strain>
    </source>
</reference>
<dbReference type="Proteomes" id="UP000322362">
    <property type="component" value="Unassembled WGS sequence"/>
</dbReference>
<protein>
    <submittedName>
        <fullName evidence="1">Uncharacterized protein</fullName>
    </submittedName>
</protein>
<evidence type="ECO:0000313" key="1">
    <source>
        <dbReference type="EMBL" id="TYR33308.1"/>
    </source>
</evidence>
<proteinExistence type="predicted"/>